<proteinExistence type="predicted"/>
<sequence>MNAHLPNFTTATSMRRPHVSQTLPIASPVNDRSFIHRWRSGMPENSGKTENFIVKIDQQVIDAVVWGLCQKWDLRNLSVVEKGGTMWVNPENRTIAEWRTAANVPETRYLMKKARSLMLGGSADKEWNTPNIVTRATMLGKITSCGFSASSLGDCDSGAM</sequence>
<reference evidence="2" key="2">
    <citation type="submission" date="2015-01" db="EMBL/GenBank/DDBJ databases">
        <title>Evolutionary Origins and Diversification of the Mycorrhizal Mutualists.</title>
        <authorList>
            <consortium name="DOE Joint Genome Institute"/>
            <consortium name="Mycorrhizal Genomics Consortium"/>
            <person name="Kohler A."/>
            <person name="Kuo A."/>
            <person name="Nagy L.G."/>
            <person name="Floudas D."/>
            <person name="Copeland A."/>
            <person name="Barry K.W."/>
            <person name="Cichocki N."/>
            <person name="Veneault-Fourrey C."/>
            <person name="LaButti K."/>
            <person name="Lindquist E.A."/>
            <person name="Lipzen A."/>
            <person name="Lundell T."/>
            <person name="Morin E."/>
            <person name="Murat C."/>
            <person name="Riley R."/>
            <person name="Ohm R."/>
            <person name="Sun H."/>
            <person name="Tunlid A."/>
            <person name="Henrissat B."/>
            <person name="Grigoriev I.V."/>
            <person name="Hibbett D.S."/>
            <person name="Martin F."/>
        </authorList>
    </citation>
    <scope>NUCLEOTIDE SEQUENCE [LARGE SCALE GENOMIC DNA]</scope>
    <source>
        <strain evidence="2">LaAM-08-1</strain>
    </source>
</reference>
<accession>A0A0C9X741</accession>
<protein>
    <submittedName>
        <fullName evidence="1">Unplaced genomic scaffold K443scaffold_82, whole genome shotgun sequence</fullName>
    </submittedName>
</protein>
<name>A0A0C9X741_9AGAR</name>
<evidence type="ECO:0000313" key="1">
    <source>
        <dbReference type="EMBL" id="KIK00876.1"/>
    </source>
</evidence>
<organism evidence="1 2">
    <name type="scientific">Laccaria amethystina LaAM-08-1</name>
    <dbReference type="NCBI Taxonomy" id="1095629"/>
    <lineage>
        <taxon>Eukaryota</taxon>
        <taxon>Fungi</taxon>
        <taxon>Dikarya</taxon>
        <taxon>Basidiomycota</taxon>
        <taxon>Agaricomycotina</taxon>
        <taxon>Agaricomycetes</taxon>
        <taxon>Agaricomycetidae</taxon>
        <taxon>Agaricales</taxon>
        <taxon>Agaricineae</taxon>
        <taxon>Hydnangiaceae</taxon>
        <taxon>Laccaria</taxon>
    </lineage>
</organism>
<dbReference type="AlphaFoldDB" id="A0A0C9X741"/>
<gene>
    <name evidence="1" type="ORF">K443DRAFT_132544</name>
</gene>
<evidence type="ECO:0000313" key="2">
    <source>
        <dbReference type="Proteomes" id="UP000054477"/>
    </source>
</evidence>
<dbReference type="OrthoDB" id="10489579at2759"/>
<reference evidence="1 2" key="1">
    <citation type="submission" date="2014-04" db="EMBL/GenBank/DDBJ databases">
        <authorList>
            <consortium name="DOE Joint Genome Institute"/>
            <person name="Kuo A."/>
            <person name="Kohler A."/>
            <person name="Nagy L.G."/>
            <person name="Floudas D."/>
            <person name="Copeland A."/>
            <person name="Barry K.W."/>
            <person name="Cichocki N."/>
            <person name="Veneault-Fourrey C."/>
            <person name="LaButti K."/>
            <person name="Lindquist E.A."/>
            <person name="Lipzen A."/>
            <person name="Lundell T."/>
            <person name="Morin E."/>
            <person name="Murat C."/>
            <person name="Sun H."/>
            <person name="Tunlid A."/>
            <person name="Henrissat B."/>
            <person name="Grigoriev I.V."/>
            <person name="Hibbett D.S."/>
            <person name="Martin F."/>
            <person name="Nordberg H.P."/>
            <person name="Cantor M.N."/>
            <person name="Hua S.X."/>
        </authorList>
    </citation>
    <scope>NUCLEOTIDE SEQUENCE [LARGE SCALE GENOMIC DNA]</scope>
    <source>
        <strain evidence="1 2">LaAM-08-1</strain>
    </source>
</reference>
<dbReference type="Proteomes" id="UP000054477">
    <property type="component" value="Unassembled WGS sequence"/>
</dbReference>
<dbReference type="HOGENOM" id="CLU_1652437_0_0_1"/>
<dbReference type="EMBL" id="KN838617">
    <property type="protein sequence ID" value="KIK00876.1"/>
    <property type="molecule type" value="Genomic_DNA"/>
</dbReference>
<keyword evidence="2" id="KW-1185">Reference proteome</keyword>